<dbReference type="EMBL" id="CAEZVY010000055">
    <property type="protein sequence ID" value="CAB4641630.1"/>
    <property type="molecule type" value="Genomic_DNA"/>
</dbReference>
<dbReference type="Pfam" id="PF05711">
    <property type="entry name" value="TylF"/>
    <property type="match status" value="1"/>
</dbReference>
<gene>
    <name evidence="1" type="ORF">UFOPK2158_00643</name>
</gene>
<sequence>MAEIVPEISQPQQEALRRASEISMTSIERLWALLKAVEYLESNRISGDIVECGVWRGGSSFLVASELANRRSFKRDLWLFDTFQGMNSPSEHDFRFDLRHAEQILQEELGSRKSSYNWGIASLEICQSNLLKSGYPKDKMHFVQGEVELTLEASAPPKIALARLDTDWYESTKTELDVLMPRMVRGGVVIVDDYGHWLGARKAVDEFLDACSPVPLVNRIDYTGRMWVVP</sequence>
<reference evidence="1" key="1">
    <citation type="submission" date="2020-05" db="EMBL/GenBank/DDBJ databases">
        <authorList>
            <person name="Chiriac C."/>
            <person name="Salcher M."/>
            <person name="Ghai R."/>
            <person name="Kavagutti S V."/>
        </authorList>
    </citation>
    <scope>NUCLEOTIDE SEQUENCE</scope>
</reference>
<accession>A0A6J6JVR7</accession>
<protein>
    <submittedName>
        <fullName evidence="1">Unannotated protein</fullName>
    </submittedName>
</protein>
<dbReference type="PANTHER" id="PTHR40036:SF1">
    <property type="entry name" value="MACROCIN O-METHYLTRANSFERASE"/>
    <property type="match status" value="1"/>
</dbReference>
<evidence type="ECO:0000313" key="1">
    <source>
        <dbReference type="EMBL" id="CAB4641630.1"/>
    </source>
</evidence>
<dbReference type="InterPro" id="IPR029063">
    <property type="entry name" value="SAM-dependent_MTases_sf"/>
</dbReference>
<dbReference type="PANTHER" id="PTHR40036">
    <property type="entry name" value="MACROCIN O-METHYLTRANSFERASE"/>
    <property type="match status" value="1"/>
</dbReference>
<organism evidence="1">
    <name type="scientific">freshwater metagenome</name>
    <dbReference type="NCBI Taxonomy" id="449393"/>
    <lineage>
        <taxon>unclassified sequences</taxon>
        <taxon>metagenomes</taxon>
        <taxon>ecological metagenomes</taxon>
    </lineage>
</organism>
<dbReference type="InterPro" id="IPR008884">
    <property type="entry name" value="TylF_MeTrfase"/>
</dbReference>
<dbReference type="AlphaFoldDB" id="A0A6J6JVR7"/>
<name>A0A6J6JVR7_9ZZZZ</name>
<dbReference type="Gene3D" id="3.40.50.150">
    <property type="entry name" value="Vaccinia Virus protein VP39"/>
    <property type="match status" value="1"/>
</dbReference>
<proteinExistence type="predicted"/>